<feature type="transmembrane region" description="Helical" evidence="2">
    <location>
        <begin position="347"/>
        <end position="363"/>
    </location>
</feature>
<feature type="transmembrane region" description="Helical" evidence="2">
    <location>
        <begin position="405"/>
        <end position="424"/>
    </location>
</feature>
<evidence type="ECO:0000313" key="4">
    <source>
        <dbReference type="Proteomes" id="UP000434101"/>
    </source>
</evidence>
<dbReference type="EMBL" id="WUYX01000069">
    <property type="protein sequence ID" value="MXV64166.1"/>
    <property type="molecule type" value="Genomic_DNA"/>
</dbReference>
<proteinExistence type="predicted"/>
<feature type="transmembrane region" description="Helical" evidence="2">
    <location>
        <begin position="291"/>
        <end position="312"/>
    </location>
</feature>
<feature type="transmembrane region" description="Helical" evidence="2">
    <location>
        <begin position="324"/>
        <end position="341"/>
    </location>
</feature>
<dbReference type="AlphaFoldDB" id="A0A6B0VTE8"/>
<dbReference type="Proteomes" id="UP000434101">
    <property type="component" value="Unassembled WGS sequence"/>
</dbReference>
<keyword evidence="2" id="KW-1133">Transmembrane helix</keyword>
<comment type="caution">
    <text evidence="3">The sequence shown here is derived from an EMBL/GenBank/DDBJ whole genome shotgun (WGS) entry which is preliminary data.</text>
</comment>
<gene>
    <name evidence="3" type="ORF">GS429_19270</name>
</gene>
<protein>
    <submittedName>
        <fullName evidence="3">Uncharacterized protein</fullName>
    </submittedName>
</protein>
<feature type="transmembrane region" description="Helical" evidence="2">
    <location>
        <begin position="375"/>
        <end position="399"/>
    </location>
</feature>
<evidence type="ECO:0000256" key="1">
    <source>
        <dbReference type="SAM" id="MobiDB-lite"/>
    </source>
</evidence>
<sequence length="442" mass="44854">MRPARLPLAVLCCTLLALAGVAVVVGAPPPTSLCGVCGPGVVDDSEIDGSTGPGTLDIYVDETGDSLWSARVPVTDSTADRYGANETALESAVDDAWVTPHAAGGDVRTVASTVDDGAVVVNYTVNDVARPGVGDAWLVDYFADVASNTRYSVTAERVTIHAPDGTVVTNDPAHASVDGNTATWTRDDGSASGGDFSRQTYVTYGEDSVRGAASGYATIGLERGPPALERGVLGGLLPGTLLVLAGVAVGRYDPGRETLSPATLERLFVAVGTLGAVGLLALSVAATGRPLSPGLGALSALGIGYASIGIAARRSTYRHTTRGLAGIAGLVTLGTGVLLWIFGGAVAVIALPFALATACFLPLGRVSTNRSKPAFAALFAVLPALALIAGAVSLAFLVSPAGLGVILYWLLLAFWGVLIVAFGYPLGLMGRRLAEAETPAEP</sequence>
<feature type="transmembrane region" description="Helical" evidence="2">
    <location>
        <begin position="264"/>
        <end position="285"/>
    </location>
</feature>
<reference evidence="3 4" key="1">
    <citation type="submission" date="2020-01" db="EMBL/GenBank/DDBJ databases">
        <title>Natronorubrum sp. JWXQ-INN 674 isolated from Inner Mongolia Autonomous Region of China.</title>
        <authorList>
            <person name="Xue Q."/>
        </authorList>
    </citation>
    <scope>NUCLEOTIDE SEQUENCE [LARGE SCALE GENOMIC DNA]</scope>
    <source>
        <strain evidence="3 4">JWXQ-INN-674</strain>
    </source>
</reference>
<keyword evidence="4" id="KW-1185">Reference proteome</keyword>
<keyword evidence="2" id="KW-0472">Membrane</keyword>
<keyword evidence="2" id="KW-0812">Transmembrane</keyword>
<feature type="region of interest" description="Disordered" evidence="1">
    <location>
        <begin position="171"/>
        <end position="190"/>
    </location>
</feature>
<dbReference type="OrthoDB" id="242474at2157"/>
<name>A0A6B0VTE8_9EURY</name>
<evidence type="ECO:0000256" key="2">
    <source>
        <dbReference type="SAM" id="Phobius"/>
    </source>
</evidence>
<accession>A0A6B0VTE8</accession>
<organism evidence="3 4">
    <name type="scientific">Natronorubrum halalkaliphilum</name>
    <dbReference type="NCBI Taxonomy" id="2691917"/>
    <lineage>
        <taxon>Archaea</taxon>
        <taxon>Methanobacteriati</taxon>
        <taxon>Methanobacteriota</taxon>
        <taxon>Stenosarchaea group</taxon>
        <taxon>Halobacteria</taxon>
        <taxon>Halobacteriales</taxon>
        <taxon>Natrialbaceae</taxon>
        <taxon>Natronorubrum</taxon>
    </lineage>
</organism>
<feature type="transmembrane region" description="Helical" evidence="2">
    <location>
        <begin position="232"/>
        <end position="252"/>
    </location>
</feature>
<evidence type="ECO:0000313" key="3">
    <source>
        <dbReference type="EMBL" id="MXV64166.1"/>
    </source>
</evidence>
<dbReference type="RefSeq" id="WP_160067200.1">
    <property type="nucleotide sequence ID" value="NZ_WUYX01000069.1"/>
</dbReference>